<feature type="compositionally biased region" description="Acidic residues" evidence="1">
    <location>
        <begin position="69"/>
        <end position="80"/>
    </location>
</feature>
<comment type="caution">
    <text evidence="2">The sequence shown here is derived from an EMBL/GenBank/DDBJ whole genome shotgun (WGS) entry which is preliminary data.</text>
</comment>
<evidence type="ECO:0000256" key="1">
    <source>
        <dbReference type="SAM" id="MobiDB-lite"/>
    </source>
</evidence>
<keyword evidence="3" id="KW-1185">Reference proteome</keyword>
<proteinExistence type="predicted"/>
<sequence>MDVQHAGVGVDIDELLKEAVKMDVKDKSSLKILNAEGKRVRGGGTGIKSRSRRVPTAKRRRRHVKQQSSEDEELCGEEDESVQKDSAFEKQLQIRVISLDKKISEYKMNST</sequence>
<dbReference type="Proteomes" id="UP000094527">
    <property type="component" value="Unassembled WGS sequence"/>
</dbReference>
<feature type="region of interest" description="Disordered" evidence="1">
    <location>
        <begin position="36"/>
        <end position="85"/>
    </location>
</feature>
<organism evidence="2 3">
    <name type="scientific">Orchesella cincta</name>
    <name type="common">Springtail</name>
    <name type="synonym">Podura cincta</name>
    <dbReference type="NCBI Taxonomy" id="48709"/>
    <lineage>
        <taxon>Eukaryota</taxon>
        <taxon>Metazoa</taxon>
        <taxon>Ecdysozoa</taxon>
        <taxon>Arthropoda</taxon>
        <taxon>Hexapoda</taxon>
        <taxon>Collembola</taxon>
        <taxon>Entomobryomorpha</taxon>
        <taxon>Entomobryoidea</taxon>
        <taxon>Orchesellidae</taxon>
        <taxon>Orchesellinae</taxon>
        <taxon>Orchesella</taxon>
    </lineage>
</organism>
<feature type="compositionally biased region" description="Basic residues" evidence="1">
    <location>
        <begin position="49"/>
        <end position="65"/>
    </location>
</feature>
<evidence type="ECO:0000313" key="3">
    <source>
        <dbReference type="Proteomes" id="UP000094527"/>
    </source>
</evidence>
<protein>
    <submittedName>
        <fullName evidence="2">Uncharacterized protein</fullName>
    </submittedName>
</protein>
<dbReference type="AlphaFoldDB" id="A0A1D2M572"/>
<dbReference type="EMBL" id="LJIJ01004092">
    <property type="protein sequence ID" value="ODM88118.1"/>
    <property type="molecule type" value="Genomic_DNA"/>
</dbReference>
<name>A0A1D2M572_ORCCI</name>
<accession>A0A1D2M572</accession>
<gene>
    <name evidence="2" type="ORF">Ocin01_18564</name>
</gene>
<evidence type="ECO:0000313" key="2">
    <source>
        <dbReference type="EMBL" id="ODM88118.1"/>
    </source>
</evidence>
<reference evidence="2 3" key="1">
    <citation type="journal article" date="2016" name="Genome Biol. Evol.">
        <title>Gene Family Evolution Reflects Adaptation to Soil Environmental Stressors in the Genome of the Collembolan Orchesella cincta.</title>
        <authorList>
            <person name="Faddeeva-Vakhrusheva A."/>
            <person name="Derks M.F."/>
            <person name="Anvar S.Y."/>
            <person name="Agamennone V."/>
            <person name="Suring W."/>
            <person name="Smit S."/>
            <person name="van Straalen N.M."/>
            <person name="Roelofs D."/>
        </authorList>
    </citation>
    <scope>NUCLEOTIDE SEQUENCE [LARGE SCALE GENOMIC DNA]</scope>
    <source>
        <tissue evidence="2">Mixed pool</tissue>
    </source>
</reference>